<gene>
    <name evidence="8" type="primary">LOC111116966</name>
</gene>
<reference evidence="7" key="1">
    <citation type="submission" date="2024-06" db="UniProtKB">
        <authorList>
            <consortium name="RefSeq"/>
        </authorList>
    </citation>
    <scope>NUCLEOTIDE SEQUENCE [LARGE SCALE GENOMIC DNA]</scope>
</reference>
<dbReference type="AlphaFoldDB" id="A0A8B8C7M6"/>
<dbReference type="OrthoDB" id="21467at2759"/>
<dbReference type="PANTHER" id="PTHR46754">
    <property type="entry name" value="MKI67 FHA DOMAIN-INTERACTING NUCLEOLAR PHOSPHOPROTEIN"/>
    <property type="match status" value="1"/>
</dbReference>
<protein>
    <submittedName>
        <fullName evidence="8">MKI67 FHA domain-interacting nucleolar phosphoprotein-like</fullName>
    </submittedName>
</protein>
<dbReference type="InterPro" id="IPR000504">
    <property type="entry name" value="RRM_dom"/>
</dbReference>
<dbReference type="GO" id="GO:0005730">
    <property type="term" value="C:nucleolus"/>
    <property type="evidence" value="ECO:0007669"/>
    <property type="project" value="UniProtKB-SubCell"/>
</dbReference>
<name>A0A8B8C7M6_CRAVI</name>
<evidence type="ECO:0000256" key="4">
    <source>
        <dbReference type="PROSITE-ProRule" id="PRU00176"/>
    </source>
</evidence>
<dbReference type="Pfam" id="PF00076">
    <property type="entry name" value="RRM_1"/>
    <property type="match status" value="1"/>
</dbReference>
<feature type="compositionally biased region" description="Basic and acidic residues" evidence="5">
    <location>
        <begin position="254"/>
        <end position="267"/>
    </location>
</feature>
<evidence type="ECO:0000256" key="2">
    <source>
        <dbReference type="ARBA" id="ARBA00022884"/>
    </source>
</evidence>
<feature type="compositionally biased region" description="Basic residues" evidence="5">
    <location>
        <begin position="38"/>
        <end position="48"/>
    </location>
</feature>
<feature type="compositionally biased region" description="Low complexity" evidence="5">
    <location>
        <begin position="299"/>
        <end position="314"/>
    </location>
</feature>
<evidence type="ECO:0000256" key="1">
    <source>
        <dbReference type="ARBA" id="ARBA00004604"/>
    </source>
</evidence>
<dbReference type="KEGG" id="cvn:111116966"/>
<evidence type="ECO:0000256" key="3">
    <source>
        <dbReference type="ARBA" id="ARBA00023242"/>
    </source>
</evidence>
<dbReference type="PROSITE" id="PS50102">
    <property type="entry name" value="RRM"/>
    <property type="match status" value="1"/>
</dbReference>
<evidence type="ECO:0000313" key="8">
    <source>
        <dbReference type="RefSeq" id="XP_022311733.1"/>
    </source>
</evidence>
<organism evidence="7 8">
    <name type="scientific">Crassostrea virginica</name>
    <name type="common">Eastern oyster</name>
    <dbReference type="NCBI Taxonomy" id="6565"/>
    <lineage>
        <taxon>Eukaryota</taxon>
        <taxon>Metazoa</taxon>
        <taxon>Spiralia</taxon>
        <taxon>Lophotrochozoa</taxon>
        <taxon>Mollusca</taxon>
        <taxon>Bivalvia</taxon>
        <taxon>Autobranchia</taxon>
        <taxon>Pteriomorphia</taxon>
        <taxon>Ostreida</taxon>
        <taxon>Ostreoidea</taxon>
        <taxon>Ostreidae</taxon>
        <taxon>Crassostrea</taxon>
    </lineage>
</organism>
<keyword evidence="2 4" id="KW-0694">RNA-binding</keyword>
<evidence type="ECO:0000313" key="7">
    <source>
        <dbReference type="Proteomes" id="UP000694844"/>
    </source>
</evidence>
<keyword evidence="3" id="KW-0539">Nucleus</keyword>
<comment type="subcellular location">
    <subcellularLocation>
        <location evidence="1">Nucleus</location>
        <location evidence="1">Nucleolus</location>
    </subcellularLocation>
</comment>
<dbReference type="InterPro" id="IPR035979">
    <property type="entry name" value="RBD_domain_sf"/>
</dbReference>
<dbReference type="Gene3D" id="3.30.70.330">
    <property type="match status" value="1"/>
</dbReference>
<feature type="compositionally biased region" description="Basic and acidic residues" evidence="5">
    <location>
        <begin position="219"/>
        <end position="230"/>
    </location>
</feature>
<feature type="compositionally biased region" description="Basic and acidic residues" evidence="5">
    <location>
        <begin position="1"/>
        <end position="17"/>
    </location>
</feature>
<dbReference type="GO" id="GO:0003723">
    <property type="term" value="F:RNA binding"/>
    <property type="evidence" value="ECO:0007669"/>
    <property type="project" value="UniProtKB-UniRule"/>
</dbReference>
<dbReference type="InterPro" id="IPR012677">
    <property type="entry name" value="Nucleotide-bd_a/b_plait_sf"/>
</dbReference>
<sequence>MYCKDRDLANMEEEKHVAKPSKSSKQGNLALEPEKQNRFKKNNKKIKSKPKEITEKGSGVVYLGHLPHGFYEDQIKKYMSQFGKVKAVKVSRSIKTGKSKGYAFVQFHSDEVAKVVADTMDNYLVFERLVKCQYIPSSKLHPRTMGRRSGVFKPPKAHIVARDRHNNVKKELKQEKTIRRLLKKHKKKSELLKSLGVDLKMNKLESALSAGKKILEEKEKERAAKSKTESEVEASPQKPVKKTKTPLSARKLKKAESKPADKGETTKTPKVQATPVATPKAKKRKGTPAGNKEAVAGETPKATSATTPAKAKGAAVHKVTPIVQKKKAKISESFNSSGDQSMEVLVEDSEEEEISFKTPPRSIRSSKTPTLSAAASAKKKRAMSAKKGNPTPAGRPQKKKRRSV</sequence>
<keyword evidence="7" id="KW-1185">Reference proteome</keyword>
<dbReference type="CDD" id="cd12307">
    <property type="entry name" value="RRM_NIFK_like"/>
    <property type="match status" value="1"/>
</dbReference>
<evidence type="ECO:0000259" key="6">
    <source>
        <dbReference type="PROSITE" id="PS50102"/>
    </source>
</evidence>
<feature type="region of interest" description="Disordered" evidence="5">
    <location>
        <begin position="1"/>
        <end position="48"/>
    </location>
</feature>
<reference evidence="8" key="2">
    <citation type="submission" date="2025-08" db="UniProtKB">
        <authorList>
            <consortium name="RefSeq"/>
        </authorList>
    </citation>
    <scope>IDENTIFICATION</scope>
    <source>
        <tissue evidence="8">Whole sample</tissue>
    </source>
</reference>
<accession>A0A8B8C7M6</accession>
<dbReference type="SUPFAM" id="SSF54928">
    <property type="entry name" value="RNA-binding domain, RBD"/>
    <property type="match status" value="1"/>
</dbReference>
<dbReference type="Proteomes" id="UP000694844">
    <property type="component" value="Chromosome 1"/>
</dbReference>
<evidence type="ECO:0000256" key="5">
    <source>
        <dbReference type="SAM" id="MobiDB-lite"/>
    </source>
</evidence>
<proteinExistence type="predicted"/>
<feature type="compositionally biased region" description="Low complexity" evidence="5">
    <location>
        <begin position="365"/>
        <end position="376"/>
    </location>
</feature>
<dbReference type="GeneID" id="111116966"/>
<dbReference type="RefSeq" id="XP_022311733.1">
    <property type="nucleotide sequence ID" value="XM_022456025.1"/>
</dbReference>
<feature type="domain" description="RRM" evidence="6">
    <location>
        <begin position="59"/>
        <end position="137"/>
    </location>
</feature>
<dbReference type="SMART" id="SM00360">
    <property type="entry name" value="RRM"/>
    <property type="match status" value="1"/>
</dbReference>
<feature type="region of interest" description="Disordered" evidence="5">
    <location>
        <begin position="219"/>
        <end position="404"/>
    </location>
</feature>